<sequence>MAFGRGRGGAGRGFRGGNSASNFKSNSSGYNKGFRGGRNGFDNGPPERVTQLGNFIYSCQNDLVCKVGIQDVPYFNAPIYLENKEQIGKIDEIFGTVRDYSVSIKLSENVVANSFKQNQPLFIDPGKLLPIARFLPKPPPPKGQKKKSALLNRSTNNLGQKSFSFRGPSGGRGGRNSYGNGGFRGNGRGKGRGISGGNSRGRW</sequence>
<feature type="compositionally biased region" description="Gly residues" evidence="9">
    <location>
        <begin position="168"/>
        <end position="203"/>
    </location>
</feature>
<evidence type="ECO:0000313" key="10">
    <source>
        <dbReference type="EMBL" id="KPU74654.1"/>
    </source>
</evidence>
<evidence type="ECO:0000256" key="6">
    <source>
        <dbReference type="ARBA" id="ARBA00023274"/>
    </source>
</evidence>
<dbReference type="InterPro" id="IPR007504">
    <property type="entry name" value="H/ACA_rnp_Gar1/Naf1"/>
</dbReference>
<evidence type="ECO:0000256" key="8">
    <source>
        <dbReference type="RuleBase" id="RU364004"/>
    </source>
</evidence>
<dbReference type="GO" id="GO:0000454">
    <property type="term" value="P:snoRNA guided rRNA pseudouridine synthesis"/>
    <property type="evidence" value="ECO:0007669"/>
    <property type="project" value="TreeGrafter"/>
</dbReference>
<protein>
    <recommendedName>
        <fullName evidence="8">H/ACA ribonucleoprotein complex subunit</fullName>
    </recommendedName>
</protein>
<dbReference type="GO" id="GO:0034513">
    <property type="term" value="F:box H/ACA snoRNA binding"/>
    <property type="evidence" value="ECO:0007669"/>
    <property type="project" value="TreeGrafter"/>
</dbReference>
<comment type="subcellular location">
    <subcellularLocation>
        <location evidence="1 8">Nucleus</location>
        <location evidence="1 8">Nucleolus</location>
    </subcellularLocation>
</comment>
<dbReference type="Proteomes" id="UP000007801">
    <property type="component" value="Unassembled WGS sequence"/>
</dbReference>
<feature type="region of interest" description="Disordered" evidence="9">
    <location>
        <begin position="1"/>
        <end position="45"/>
    </location>
</feature>
<dbReference type="InParanoid" id="A0A0P9A8J7"/>
<evidence type="ECO:0000256" key="5">
    <source>
        <dbReference type="ARBA" id="ARBA00023242"/>
    </source>
</evidence>
<evidence type="ECO:0000256" key="1">
    <source>
        <dbReference type="ARBA" id="ARBA00004604"/>
    </source>
</evidence>
<dbReference type="PANTHER" id="PTHR23237">
    <property type="entry name" value="NUCLEOLAR PROTEIN FAMILY A MEMBER 1 SNORNP PROTEIN GAR1"/>
    <property type="match status" value="1"/>
</dbReference>
<name>A0A0P9A8J7_DROAN</name>
<dbReference type="GO" id="GO:0031429">
    <property type="term" value="C:box H/ACA snoRNP complex"/>
    <property type="evidence" value="ECO:0007669"/>
    <property type="project" value="TreeGrafter"/>
</dbReference>
<dbReference type="STRING" id="7217.A0A0P9A8J7"/>
<dbReference type="SUPFAM" id="SSF50447">
    <property type="entry name" value="Translation proteins"/>
    <property type="match status" value="1"/>
</dbReference>
<dbReference type="Gene3D" id="2.40.10.230">
    <property type="entry name" value="Probable tRNA pseudouridine synthase domain"/>
    <property type="match status" value="1"/>
</dbReference>
<feature type="region of interest" description="Disordered" evidence="9">
    <location>
        <begin position="158"/>
        <end position="203"/>
    </location>
</feature>
<comment type="subunit">
    <text evidence="8">Component of the small nucleolar ribonucleoprotein particles containing H/ACA-type snoRNAs (H/ACA snoRNPs).</text>
</comment>
<evidence type="ECO:0000256" key="2">
    <source>
        <dbReference type="ARBA" id="ARBA00022517"/>
    </source>
</evidence>
<dbReference type="PANTHER" id="PTHR23237:SF6">
    <property type="entry name" value="H_ACA RIBONUCLEOPROTEIN COMPLEX SUBUNIT 1"/>
    <property type="match status" value="1"/>
</dbReference>
<dbReference type="KEGG" id="dan:26513826"/>
<evidence type="ECO:0000313" key="11">
    <source>
        <dbReference type="Proteomes" id="UP000007801"/>
    </source>
</evidence>
<accession>A0A0P9A8J7</accession>
<dbReference type="FunFam" id="2.40.10.230:FF:000001">
    <property type="entry name" value="H/ACA ribonucleoprotein complex subunit"/>
    <property type="match status" value="1"/>
</dbReference>
<proteinExistence type="inferred from homology"/>
<dbReference type="EMBL" id="CH902633">
    <property type="protein sequence ID" value="KPU74654.1"/>
    <property type="molecule type" value="Genomic_DNA"/>
</dbReference>
<keyword evidence="6 8" id="KW-0687">Ribonucleoprotein</keyword>
<gene>
    <name evidence="10" type="primary">Dana\GF26417</name>
    <name evidence="10" type="ORF">GF26417</name>
</gene>
<dbReference type="FunCoup" id="A0A0P9A8J7">
    <property type="interactions" value="98"/>
</dbReference>
<keyword evidence="4 8" id="KW-0694">RNA-binding</keyword>
<evidence type="ECO:0000256" key="9">
    <source>
        <dbReference type="SAM" id="MobiDB-lite"/>
    </source>
</evidence>
<keyword evidence="5 8" id="KW-0539">Nucleus</keyword>
<dbReference type="AlphaFoldDB" id="A0A0P9A8J7"/>
<feature type="compositionally biased region" description="Polar residues" evidence="9">
    <location>
        <begin position="18"/>
        <end position="30"/>
    </location>
</feature>
<organism evidence="10 11">
    <name type="scientific">Drosophila ananassae</name>
    <name type="common">Fruit fly</name>
    <dbReference type="NCBI Taxonomy" id="7217"/>
    <lineage>
        <taxon>Eukaryota</taxon>
        <taxon>Metazoa</taxon>
        <taxon>Ecdysozoa</taxon>
        <taxon>Arthropoda</taxon>
        <taxon>Hexapoda</taxon>
        <taxon>Insecta</taxon>
        <taxon>Pterygota</taxon>
        <taxon>Neoptera</taxon>
        <taxon>Endopterygota</taxon>
        <taxon>Diptera</taxon>
        <taxon>Brachycera</taxon>
        <taxon>Muscomorpha</taxon>
        <taxon>Ephydroidea</taxon>
        <taxon>Drosophilidae</taxon>
        <taxon>Drosophila</taxon>
        <taxon>Sophophora</taxon>
    </lineage>
</organism>
<dbReference type="InterPro" id="IPR009000">
    <property type="entry name" value="Transl_B-barrel_sf"/>
</dbReference>
<dbReference type="OrthoDB" id="2187159at2759"/>
<keyword evidence="3 8" id="KW-0698">rRNA processing</keyword>
<dbReference type="InterPro" id="IPR038664">
    <property type="entry name" value="Gar1/Naf1_Cbf5-bd_sf"/>
</dbReference>
<feature type="compositionally biased region" description="Gly residues" evidence="9">
    <location>
        <begin position="1"/>
        <end position="16"/>
    </location>
</feature>
<reference evidence="10 11" key="1">
    <citation type="journal article" date="2007" name="Nature">
        <title>Evolution of genes and genomes on the Drosophila phylogeny.</title>
        <authorList>
            <consortium name="Drosophila 12 Genomes Consortium"/>
            <person name="Clark A.G."/>
            <person name="Eisen M.B."/>
            <person name="Smith D.R."/>
            <person name="Bergman C.M."/>
            <person name="Oliver B."/>
            <person name="Markow T.A."/>
            <person name="Kaufman T.C."/>
            <person name="Kellis M."/>
            <person name="Gelbart W."/>
            <person name="Iyer V.N."/>
            <person name="Pollard D.A."/>
            <person name="Sackton T.B."/>
            <person name="Larracuente A.M."/>
            <person name="Singh N.D."/>
            <person name="Abad J.P."/>
            <person name="Abt D.N."/>
            <person name="Adryan B."/>
            <person name="Aguade M."/>
            <person name="Akashi H."/>
            <person name="Anderson W.W."/>
            <person name="Aquadro C.F."/>
            <person name="Ardell D.H."/>
            <person name="Arguello R."/>
            <person name="Artieri C.G."/>
            <person name="Barbash D.A."/>
            <person name="Barker D."/>
            <person name="Barsanti P."/>
            <person name="Batterham P."/>
            <person name="Batzoglou S."/>
            <person name="Begun D."/>
            <person name="Bhutkar A."/>
            <person name="Blanco E."/>
            <person name="Bosak S.A."/>
            <person name="Bradley R.K."/>
            <person name="Brand A.D."/>
            <person name="Brent M.R."/>
            <person name="Brooks A.N."/>
            <person name="Brown R.H."/>
            <person name="Butlin R.K."/>
            <person name="Caggese C."/>
            <person name="Calvi B.R."/>
            <person name="Bernardo de Carvalho A."/>
            <person name="Caspi A."/>
            <person name="Castrezana S."/>
            <person name="Celniker S.E."/>
            <person name="Chang J.L."/>
            <person name="Chapple C."/>
            <person name="Chatterji S."/>
            <person name="Chinwalla A."/>
            <person name="Civetta A."/>
            <person name="Clifton S.W."/>
            <person name="Comeron J.M."/>
            <person name="Costello J.C."/>
            <person name="Coyne J.A."/>
            <person name="Daub J."/>
            <person name="David R.G."/>
            <person name="Delcher A.L."/>
            <person name="Delehaunty K."/>
            <person name="Do C.B."/>
            <person name="Ebling H."/>
            <person name="Edwards K."/>
            <person name="Eickbush T."/>
            <person name="Evans J.D."/>
            <person name="Filipski A."/>
            <person name="Findeiss S."/>
            <person name="Freyhult E."/>
            <person name="Fulton L."/>
            <person name="Fulton R."/>
            <person name="Garcia A.C."/>
            <person name="Gardiner A."/>
            <person name="Garfield D.A."/>
            <person name="Garvin B.E."/>
            <person name="Gibson G."/>
            <person name="Gilbert D."/>
            <person name="Gnerre S."/>
            <person name="Godfrey J."/>
            <person name="Good R."/>
            <person name="Gotea V."/>
            <person name="Gravely B."/>
            <person name="Greenberg A.J."/>
            <person name="Griffiths-Jones S."/>
            <person name="Gross S."/>
            <person name="Guigo R."/>
            <person name="Gustafson E.A."/>
            <person name="Haerty W."/>
            <person name="Hahn M.W."/>
            <person name="Halligan D.L."/>
            <person name="Halpern A.L."/>
            <person name="Halter G.M."/>
            <person name="Han M.V."/>
            <person name="Heger A."/>
            <person name="Hillier L."/>
            <person name="Hinrichs A.S."/>
            <person name="Holmes I."/>
            <person name="Hoskins R.A."/>
            <person name="Hubisz M.J."/>
            <person name="Hultmark D."/>
            <person name="Huntley M.A."/>
            <person name="Jaffe D.B."/>
            <person name="Jagadeeshan S."/>
            <person name="Jeck W.R."/>
            <person name="Johnson J."/>
            <person name="Jones C.D."/>
            <person name="Jordan W.C."/>
            <person name="Karpen G.H."/>
            <person name="Kataoka E."/>
            <person name="Keightley P.D."/>
            <person name="Kheradpour P."/>
            <person name="Kirkness E.F."/>
            <person name="Koerich L.B."/>
            <person name="Kristiansen K."/>
            <person name="Kudrna D."/>
            <person name="Kulathinal R.J."/>
            <person name="Kumar S."/>
            <person name="Kwok R."/>
            <person name="Lander E."/>
            <person name="Langley C.H."/>
            <person name="Lapoint R."/>
            <person name="Lazzaro B.P."/>
            <person name="Lee S.J."/>
            <person name="Levesque L."/>
            <person name="Li R."/>
            <person name="Lin C.F."/>
            <person name="Lin M.F."/>
            <person name="Lindblad-Toh K."/>
            <person name="Llopart A."/>
            <person name="Long M."/>
            <person name="Low L."/>
            <person name="Lozovsky E."/>
            <person name="Lu J."/>
            <person name="Luo M."/>
            <person name="Machado C.A."/>
            <person name="Makalowski W."/>
            <person name="Marzo M."/>
            <person name="Matsuda M."/>
            <person name="Matzkin L."/>
            <person name="McAllister B."/>
            <person name="McBride C.S."/>
            <person name="McKernan B."/>
            <person name="McKernan K."/>
            <person name="Mendez-Lago M."/>
            <person name="Minx P."/>
            <person name="Mollenhauer M.U."/>
            <person name="Montooth K."/>
            <person name="Mount S.M."/>
            <person name="Mu X."/>
            <person name="Myers E."/>
            <person name="Negre B."/>
            <person name="Newfeld S."/>
            <person name="Nielsen R."/>
            <person name="Noor M.A."/>
            <person name="O'Grady P."/>
            <person name="Pachter L."/>
            <person name="Papaceit M."/>
            <person name="Parisi M.J."/>
            <person name="Parisi M."/>
            <person name="Parts L."/>
            <person name="Pedersen J.S."/>
            <person name="Pesole G."/>
            <person name="Phillippy A.M."/>
            <person name="Ponting C.P."/>
            <person name="Pop M."/>
            <person name="Porcelli D."/>
            <person name="Powell J.R."/>
            <person name="Prohaska S."/>
            <person name="Pruitt K."/>
            <person name="Puig M."/>
            <person name="Quesneville H."/>
            <person name="Ram K.R."/>
            <person name="Rand D."/>
            <person name="Rasmussen M.D."/>
            <person name="Reed L.K."/>
            <person name="Reenan R."/>
            <person name="Reily A."/>
            <person name="Remington K.A."/>
            <person name="Rieger T.T."/>
            <person name="Ritchie M.G."/>
            <person name="Robin C."/>
            <person name="Rogers Y.H."/>
            <person name="Rohde C."/>
            <person name="Rozas J."/>
            <person name="Rubenfield M.J."/>
            <person name="Ruiz A."/>
            <person name="Russo S."/>
            <person name="Salzberg S.L."/>
            <person name="Sanchez-Gracia A."/>
            <person name="Saranga D.J."/>
            <person name="Sato H."/>
            <person name="Schaeffer S.W."/>
            <person name="Schatz M.C."/>
            <person name="Schlenke T."/>
            <person name="Schwartz R."/>
            <person name="Segarra C."/>
            <person name="Singh R.S."/>
            <person name="Sirot L."/>
            <person name="Sirota M."/>
            <person name="Sisneros N.B."/>
            <person name="Smith C.D."/>
            <person name="Smith T.F."/>
            <person name="Spieth J."/>
            <person name="Stage D.E."/>
            <person name="Stark A."/>
            <person name="Stephan W."/>
            <person name="Strausberg R.L."/>
            <person name="Strempel S."/>
            <person name="Sturgill D."/>
            <person name="Sutton G."/>
            <person name="Sutton G.G."/>
            <person name="Tao W."/>
            <person name="Teichmann S."/>
            <person name="Tobari Y.N."/>
            <person name="Tomimura Y."/>
            <person name="Tsolas J.M."/>
            <person name="Valente V.L."/>
            <person name="Venter E."/>
            <person name="Venter J.C."/>
            <person name="Vicario S."/>
            <person name="Vieira F.G."/>
            <person name="Vilella A.J."/>
            <person name="Villasante A."/>
            <person name="Walenz B."/>
            <person name="Wang J."/>
            <person name="Wasserman M."/>
            <person name="Watts T."/>
            <person name="Wilson D."/>
            <person name="Wilson R.K."/>
            <person name="Wing R.A."/>
            <person name="Wolfner M.F."/>
            <person name="Wong A."/>
            <person name="Wong G.K."/>
            <person name="Wu C.I."/>
            <person name="Wu G."/>
            <person name="Yamamoto D."/>
            <person name="Yang H.P."/>
            <person name="Yang S.P."/>
            <person name="Yorke J.A."/>
            <person name="Yoshida K."/>
            <person name="Zdobnov E."/>
            <person name="Zhang P."/>
            <person name="Zhang Y."/>
            <person name="Zimin A.V."/>
            <person name="Baldwin J."/>
            <person name="Abdouelleil A."/>
            <person name="Abdulkadir J."/>
            <person name="Abebe A."/>
            <person name="Abera B."/>
            <person name="Abreu J."/>
            <person name="Acer S.C."/>
            <person name="Aftuck L."/>
            <person name="Alexander A."/>
            <person name="An P."/>
            <person name="Anderson E."/>
            <person name="Anderson S."/>
            <person name="Arachi H."/>
            <person name="Azer M."/>
            <person name="Bachantsang P."/>
            <person name="Barry A."/>
            <person name="Bayul T."/>
            <person name="Berlin A."/>
            <person name="Bessette D."/>
            <person name="Bloom T."/>
            <person name="Blye J."/>
            <person name="Boguslavskiy L."/>
            <person name="Bonnet C."/>
            <person name="Boukhgalter B."/>
            <person name="Bourzgui I."/>
            <person name="Brown A."/>
            <person name="Cahill P."/>
            <person name="Channer S."/>
            <person name="Cheshatsang Y."/>
            <person name="Chuda L."/>
            <person name="Citroen M."/>
            <person name="Collymore A."/>
            <person name="Cooke P."/>
            <person name="Costello M."/>
            <person name="D'Aco K."/>
            <person name="Daza R."/>
            <person name="De Haan G."/>
            <person name="DeGray S."/>
            <person name="DeMaso C."/>
            <person name="Dhargay N."/>
            <person name="Dooley K."/>
            <person name="Dooley E."/>
            <person name="Doricent M."/>
            <person name="Dorje P."/>
            <person name="Dorjee K."/>
            <person name="Dupes A."/>
            <person name="Elong R."/>
            <person name="Falk J."/>
            <person name="Farina A."/>
            <person name="Faro S."/>
            <person name="Ferguson D."/>
            <person name="Fisher S."/>
            <person name="Foley C.D."/>
            <person name="Franke A."/>
            <person name="Friedrich D."/>
            <person name="Gadbois L."/>
            <person name="Gearin G."/>
            <person name="Gearin C.R."/>
            <person name="Giannoukos G."/>
            <person name="Goode T."/>
            <person name="Graham J."/>
            <person name="Grandbois E."/>
            <person name="Grewal S."/>
            <person name="Gyaltsen K."/>
            <person name="Hafez N."/>
            <person name="Hagos B."/>
            <person name="Hall J."/>
            <person name="Henson C."/>
            <person name="Hollinger A."/>
            <person name="Honan T."/>
            <person name="Huard M.D."/>
            <person name="Hughes L."/>
            <person name="Hurhula B."/>
            <person name="Husby M.E."/>
            <person name="Kamat A."/>
            <person name="Kanga B."/>
            <person name="Kashin S."/>
            <person name="Khazanovich D."/>
            <person name="Kisner P."/>
            <person name="Lance K."/>
            <person name="Lara M."/>
            <person name="Lee W."/>
            <person name="Lennon N."/>
            <person name="Letendre F."/>
            <person name="LeVine R."/>
            <person name="Lipovsky A."/>
            <person name="Liu X."/>
            <person name="Liu J."/>
            <person name="Liu S."/>
            <person name="Lokyitsang T."/>
            <person name="Lokyitsang Y."/>
            <person name="Lubonja R."/>
            <person name="Lui A."/>
            <person name="MacDonald P."/>
            <person name="Magnisalis V."/>
            <person name="Maru K."/>
            <person name="Matthews C."/>
            <person name="McCusker W."/>
            <person name="McDonough S."/>
            <person name="Mehta T."/>
            <person name="Meldrim J."/>
            <person name="Meneus L."/>
            <person name="Mihai O."/>
            <person name="Mihalev A."/>
            <person name="Mihova T."/>
            <person name="Mittelman R."/>
            <person name="Mlenga V."/>
            <person name="Montmayeur A."/>
            <person name="Mulrain L."/>
            <person name="Navidi A."/>
            <person name="Naylor J."/>
            <person name="Negash T."/>
            <person name="Nguyen T."/>
            <person name="Nguyen N."/>
            <person name="Nicol R."/>
            <person name="Norbu C."/>
            <person name="Norbu N."/>
            <person name="Novod N."/>
            <person name="O'Neill B."/>
            <person name="Osman S."/>
            <person name="Markiewicz E."/>
            <person name="Oyono O.L."/>
            <person name="Patti C."/>
            <person name="Phunkhang P."/>
            <person name="Pierre F."/>
            <person name="Priest M."/>
            <person name="Raghuraman S."/>
            <person name="Rege F."/>
            <person name="Reyes R."/>
            <person name="Rise C."/>
            <person name="Rogov P."/>
            <person name="Ross K."/>
            <person name="Ryan E."/>
            <person name="Settipalli S."/>
            <person name="Shea T."/>
            <person name="Sherpa N."/>
            <person name="Shi L."/>
            <person name="Shih D."/>
            <person name="Sparrow T."/>
            <person name="Spaulding J."/>
            <person name="Stalker J."/>
            <person name="Stange-Thomann N."/>
            <person name="Stavropoulos S."/>
            <person name="Stone C."/>
            <person name="Strader C."/>
            <person name="Tesfaye S."/>
            <person name="Thomson T."/>
            <person name="Thoulutsang Y."/>
            <person name="Thoulutsang D."/>
            <person name="Topham K."/>
            <person name="Topping I."/>
            <person name="Tsamla T."/>
            <person name="Vassiliev H."/>
            <person name="Vo A."/>
            <person name="Wangchuk T."/>
            <person name="Wangdi T."/>
            <person name="Weiand M."/>
            <person name="Wilkinson J."/>
            <person name="Wilson A."/>
            <person name="Yadav S."/>
            <person name="Young G."/>
            <person name="Yu Q."/>
            <person name="Zembek L."/>
            <person name="Zhong D."/>
            <person name="Zimmer A."/>
            <person name="Zwirko Z."/>
            <person name="Jaffe D.B."/>
            <person name="Alvarez P."/>
            <person name="Brockman W."/>
            <person name="Butler J."/>
            <person name="Chin C."/>
            <person name="Gnerre S."/>
            <person name="Grabherr M."/>
            <person name="Kleber M."/>
            <person name="Mauceli E."/>
            <person name="MacCallum I."/>
        </authorList>
    </citation>
    <scope>NUCLEOTIDE SEQUENCE [LARGE SCALE GENOMIC DNA]</scope>
    <source>
        <strain evidence="11">Tucson 14024-0371.13</strain>
    </source>
</reference>
<dbReference type="GeneID" id="26513826"/>
<evidence type="ECO:0000256" key="3">
    <source>
        <dbReference type="ARBA" id="ARBA00022552"/>
    </source>
</evidence>
<comment type="function">
    <text evidence="8">Required for ribosome biogenesis. Part of a complex which catalyzes pseudouridylation of rRNA. This involves the isomerization of uridine such that the ribose is subsequently attached to C5, instead of the normal N1. Pseudouridine ("psi") residues may serve to stabilize the conformation of rRNAs.</text>
</comment>
<dbReference type="CTD" id="54433"/>
<keyword evidence="11" id="KW-1185">Reference proteome</keyword>
<evidence type="ECO:0000256" key="4">
    <source>
        <dbReference type="ARBA" id="ARBA00022884"/>
    </source>
</evidence>
<keyword evidence="2 8" id="KW-0690">Ribosome biogenesis</keyword>
<comment type="similarity">
    <text evidence="7 8">Belongs to the GAR1 family.</text>
</comment>
<evidence type="ECO:0000256" key="7">
    <source>
        <dbReference type="ARBA" id="ARBA00038293"/>
    </source>
</evidence>
<dbReference type="Pfam" id="PF04410">
    <property type="entry name" value="Gar1"/>
    <property type="match status" value="1"/>
</dbReference>